<dbReference type="PATRIC" id="fig|272123.3.peg.5834"/>
<proteinExistence type="predicted"/>
<name>K9ZND4_ANACC</name>
<dbReference type="KEGG" id="acy:Anacy_5381"/>
<sequence length="165" mass="17607">MKNIAVLFATVFAIVLGLFFGTMETAFAITWNWNYSGTGVAASGTFITNDTPDELGFYLIIEIIGTRNGETITGLQPAGTPTPGNEPFSVDNLISLNNQQLTGDGFGYSTASGSYSSTFFADFLPTPGYLEFFSAPAIGNDFTDVGSENSELPMSFSATIIKWEG</sequence>
<dbReference type="AlphaFoldDB" id="K9ZND4"/>
<dbReference type="Proteomes" id="UP000010474">
    <property type="component" value="Chromosome"/>
</dbReference>
<evidence type="ECO:0000313" key="2">
    <source>
        <dbReference type="Proteomes" id="UP000010474"/>
    </source>
</evidence>
<dbReference type="RefSeq" id="WP_015217313.1">
    <property type="nucleotide sequence ID" value="NC_019771.1"/>
</dbReference>
<organism evidence="1 2">
    <name type="scientific">Anabaena cylindrica (strain ATCC 27899 / PCC 7122)</name>
    <dbReference type="NCBI Taxonomy" id="272123"/>
    <lineage>
        <taxon>Bacteria</taxon>
        <taxon>Bacillati</taxon>
        <taxon>Cyanobacteriota</taxon>
        <taxon>Cyanophyceae</taxon>
        <taxon>Nostocales</taxon>
        <taxon>Nostocaceae</taxon>
        <taxon>Anabaena</taxon>
    </lineage>
</organism>
<keyword evidence="2" id="KW-1185">Reference proteome</keyword>
<accession>K9ZND4</accession>
<evidence type="ECO:0000313" key="1">
    <source>
        <dbReference type="EMBL" id="AFZ60701.1"/>
    </source>
</evidence>
<gene>
    <name evidence="1" type="ordered locus">Anacy_5381</name>
</gene>
<dbReference type="EMBL" id="CP003659">
    <property type="protein sequence ID" value="AFZ60701.1"/>
    <property type="molecule type" value="Genomic_DNA"/>
</dbReference>
<dbReference type="OrthoDB" id="8547602at2"/>
<dbReference type="HOGENOM" id="CLU_1388246_0_0_3"/>
<dbReference type="eggNOG" id="ENOG5030Q72">
    <property type="taxonomic scope" value="Bacteria"/>
</dbReference>
<protein>
    <submittedName>
        <fullName evidence="1">Uncharacterized protein</fullName>
    </submittedName>
</protein>
<reference evidence="2" key="1">
    <citation type="journal article" date="2013" name="Proc. Natl. Acad. Sci. U.S.A.">
        <title>Improving the coverage of the cyanobacterial phylum using diversity-driven genome sequencing.</title>
        <authorList>
            <person name="Shih P.M."/>
            <person name="Wu D."/>
            <person name="Latifi A."/>
            <person name="Axen S.D."/>
            <person name="Fewer D.P."/>
            <person name="Talla E."/>
            <person name="Calteau A."/>
            <person name="Cai F."/>
            <person name="Tandeau de Marsac N."/>
            <person name="Rippka R."/>
            <person name="Herdman M."/>
            <person name="Sivonen K."/>
            <person name="Coursin T."/>
            <person name="Laurent T."/>
            <person name="Goodwin L."/>
            <person name="Nolan M."/>
            <person name="Davenport K.W."/>
            <person name="Han C.S."/>
            <person name="Rubin E.M."/>
            <person name="Eisen J.A."/>
            <person name="Woyke T."/>
            <person name="Gugger M."/>
            <person name="Kerfeld C.A."/>
        </authorList>
    </citation>
    <scope>NUCLEOTIDE SEQUENCE [LARGE SCALE GENOMIC DNA]</scope>
    <source>
        <strain evidence="2">ATCC 27899 / PCC 7122</strain>
    </source>
</reference>